<evidence type="ECO:0000256" key="4">
    <source>
        <dbReference type="ARBA" id="ARBA00022989"/>
    </source>
</evidence>
<accession>A0A3M7QX27</accession>
<feature type="signal peptide" evidence="7">
    <location>
        <begin position="1"/>
        <end position="21"/>
    </location>
</feature>
<dbReference type="Proteomes" id="UP000276133">
    <property type="component" value="Unassembled WGS sequence"/>
</dbReference>
<feature type="transmembrane region" description="Helical" evidence="6">
    <location>
        <begin position="97"/>
        <end position="119"/>
    </location>
</feature>
<comment type="subcellular location">
    <subcellularLocation>
        <location evidence="1">Membrane</location>
    </subcellularLocation>
</comment>
<name>A0A3M7QX27_BRAPC</name>
<evidence type="ECO:0000256" key="7">
    <source>
        <dbReference type="SAM" id="SignalP"/>
    </source>
</evidence>
<feature type="chain" id="PRO_5018125039" evidence="7">
    <location>
        <begin position="22"/>
        <end position="196"/>
    </location>
</feature>
<keyword evidence="5 6" id="KW-0472">Membrane</keyword>
<proteinExistence type="inferred from homology"/>
<keyword evidence="4 6" id="KW-1133">Transmembrane helix</keyword>
<sequence>MRRFVSLLVIVLFCSLEYTYAADEFYDFRCICVCPSFTVINQTETNRKIYIDVIPKDRCTCENVLSKWKPNQTEMLKQFCPRCNCNYEVRNTTTMKIVVIIIICILALLFIYMGFLLCLDPWMNRRTRLYQEQQNEELSLNNWGRILESDEQPFAQIPNTSTRSNVINRMSKEQSKWKRQVQEQRRTVYDRHVLLN</sequence>
<dbReference type="GO" id="GO:0005765">
    <property type="term" value="C:lysosomal membrane"/>
    <property type="evidence" value="ECO:0007669"/>
    <property type="project" value="InterPro"/>
</dbReference>
<dbReference type="OrthoDB" id="10059035at2759"/>
<dbReference type="EMBL" id="REGN01004839">
    <property type="protein sequence ID" value="RNA15937.1"/>
    <property type="molecule type" value="Genomic_DNA"/>
</dbReference>
<evidence type="ECO:0000313" key="9">
    <source>
        <dbReference type="Proteomes" id="UP000276133"/>
    </source>
</evidence>
<reference evidence="8 9" key="1">
    <citation type="journal article" date="2018" name="Sci. Rep.">
        <title>Genomic signatures of local adaptation to the degree of environmental predictability in rotifers.</title>
        <authorList>
            <person name="Franch-Gras L."/>
            <person name="Hahn C."/>
            <person name="Garcia-Roger E.M."/>
            <person name="Carmona M.J."/>
            <person name="Serra M."/>
            <person name="Gomez A."/>
        </authorList>
    </citation>
    <scope>NUCLEOTIDE SEQUENCE [LARGE SCALE GENOMIC DNA]</scope>
    <source>
        <strain evidence="8">HYR1</strain>
    </source>
</reference>
<keyword evidence="7" id="KW-0732">Signal</keyword>
<evidence type="ECO:0000256" key="5">
    <source>
        <dbReference type="ARBA" id="ARBA00023136"/>
    </source>
</evidence>
<evidence type="ECO:0000256" key="6">
    <source>
        <dbReference type="SAM" id="Phobius"/>
    </source>
</evidence>
<keyword evidence="9" id="KW-1185">Reference proteome</keyword>
<evidence type="ECO:0000256" key="1">
    <source>
        <dbReference type="ARBA" id="ARBA00004370"/>
    </source>
</evidence>
<dbReference type="AlphaFoldDB" id="A0A3M7QX27"/>
<evidence type="ECO:0000313" key="8">
    <source>
        <dbReference type="EMBL" id="RNA15937.1"/>
    </source>
</evidence>
<dbReference type="Pfam" id="PF05434">
    <property type="entry name" value="Tmemb_9"/>
    <property type="match status" value="1"/>
</dbReference>
<comment type="similarity">
    <text evidence="2">Belongs to the TMEM9 family.</text>
</comment>
<keyword evidence="3 6" id="KW-0812">Transmembrane</keyword>
<dbReference type="PANTHER" id="PTHR13064:SF6">
    <property type="entry name" value="TRANSMEMBRANE PROTEIN 9"/>
    <property type="match status" value="1"/>
</dbReference>
<gene>
    <name evidence="8" type="ORF">BpHYR1_029656</name>
</gene>
<dbReference type="InterPro" id="IPR008853">
    <property type="entry name" value="TMEM9/TMEM9B"/>
</dbReference>
<evidence type="ECO:0000256" key="3">
    <source>
        <dbReference type="ARBA" id="ARBA00022692"/>
    </source>
</evidence>
<dbReference type="PANTHER" id="PTHR13064">
    <property type="entry name" value="TRANSMEMBRANE PROTEIN 9 FAMILY MEMBER"/>
    <property type="match status" value="1"/>
</dbReference>
<organism evidence="8 9">
    <name type="scientific">Brachionus plicatilis</name>
    <name type="common">Marine rotifer</name>
    <name type="synonym">Brachionus muelleri</name>
    <dbReference type="NCBI Taxonomy" id="10195"/>
    <lineage>
        <taxon>Eukaryota</taxon>
        <taxon>Metazoa</taxon>
        <taxon>Spiralia</taxon>
        <taxon>Gnathifera</taxon>
        <taxon>Rotifera</taxon>
        <taxon>Eurotatoria</taxon>
        <taxon>Monogononta</taxon>
        <taxon>Pseudotrocha</taxon>
        <taxon>Ploima</taxon>
        <taxon>Brachionidae</taxon>
        <taxon>Brachionus</taxon>
    </lineage>
</organism>
<comment type="caution">
    <text evidence="8">The sequence shown here is derived from an EMBL/GenBank/DDBJ whole genome shotgun (WGS) entry which is preliminary data.</text>
</comment>
<dbReference type="STRING" id="10195.A0A3M7QX27"/>
<protein>
    <submittedName>
        <fullName evidence="8">Transmembrane 9-like isoform X1</fullName>
    </submittedName>
</protein>
<evidence type="ECO:0000256" key="2">
    <source>
        <dbReference type="ARBA" id="ARBA00007264"/>
    </source>
</evidence>